<keyword evidence="7 9" id="KW-0472">Membrane</keyword>
<evidence type="ECO:0000313" key="10">
    <source>
        <dbReference type="EMBL" id="PTB43275.1"/>
    </source>
</evidence>
<accession>A0A2T3ZEP8</accession>
<sequence length="90" mass="10840">MPGIQLEIFKFGVCLMFPIGFMYYFGTNLDNRFKVHDFWPKPEECNKLPQDREEVIAEYERIVARQKIRQALQEERQRQQAEQAQRNESS</sequence>
<dbReference type="AlphaFoldDB" id="A0A2T3ZEP8"/>
<keyword evidence="11" id="KW-1185">Reference proteome</keyword>
<dbReference type="InterPro" id="IPR018625">
    <property type="entry name" value="Pet100"/>
</dbReference>
<protein>
    <recommendedName>
        <fullName evidence="12">Mitochondrial cytochrome c oxidase assembly factor</fullName>
    </recommendedName>
</protein>
<evidence type="ECO:0000256" key="1">
    <source>
        <dbReference type="ARBA" id="ARBA00004167"/>
    </source>
</evidence>
<evidence type="ECO:0000256" key="9">
    <source>
        <dbReference type="SAM" id="Phobius"/>
    </source>
</evidence>
<name>A0A2T3ZEP8_TRIA4</name>
<organism evidence="10 11">
    <name type="scientific">Trichoderma asperellum (strain ATCC 204424 / CBS 433.97 / NBRC 101777)</name>
    <dbReference type="NCBI Taxonomy" id="1042311"/>
    <lineage>
        <taxon>Eukaryota</taxon>
        <taxon>Fungi</taxon>
        <taxon>Dikarya</taxon>
        <taxon>Ascomycota</taxon>
        <taxon>Pezizomycotina</taxon>
        <taxon>Sordariomycetes</taxon>
        <taxon>Hypocreomycetidae</taxon>
        <taxon>Hypocreales</taxon>
        <taxon>Hypocreaceae</taxon>
        <taxon>Trichoderma</taxon>
    </lineage>
</organism>
<dbReference type="PANTHER" id="PTHR33968">
    <property type="entry name" value="PROTEIN PET100 HOMOLOG, MITOCHONDRIAL"/>
    <property type="match status" value="1"/>
</dbReference>
<dbReference type="GO" id="GO:0005743">
    <property type="term" value="C:mitochondrial inner membrane"/>
    <property type="evidence" value="ECO:0007669"/>
    <property type="project" value="TreeGrafter"/>
</dbReference>
<comment type="subcellular location">
    <subcellularLocation>
        <location evidence="1">Membrane</location>
        <topology evidence="1">Single-pass membrane protein</topology>
    </subcellularLocation>
    <subcellularLocation>
        <location evidence="2">Mitochondrion membrane</location>
    </subcellularLocation>
</comment>
<keyword evidence="3 9" id="KW-0812">Transmembrane</keyword>
<evidence type="ECO:0000313" key="11">
    <source>
        <dbReference type="Proteomes" id="UP000240493"/>
    </source>
</evidence>
<reference evidence="10 11" key="1">
    <citation type="submission" date="2016-07" db="EMBL/GenBank/DDBJ databases">
        <title>Multiple horizontal gene transfer events from other fungi enriched the ability of initially mycotrophic Trichoderma (Ascomycota) to feed on dead plant biomass.</title>
        <authorList>
            <consortium name="DOE Joint Genome Institute"/>
            <person name="Aerts A."/>
            <person name="Atanasova L."/>
            <person name="Chenthamara K."/>
            <person name="Zhang J."/>
            <person name="Grujic M."/>
            <person name="Henrissat B."/>
            <person name="Kuo A."/>
            <person name="Salamov A."/>
            <person name="Lipzen A."/>
            <person name="Labutti K."/>
            <person name="Barry K."/>
            <person name="Miao Y."/>
            <person name="Rahimi M.J."/>
            <person name="Shen Q."/>
            <person name="Grigoriev I.V."/>
            <person name="Kubicek C.P."/>
            <person name="Druzhinina I.S."/>
        </authorList>
    </citation>
    <scope>NUCLEOTIDE SEQUENCE [LARGE SCALE GENOMIC DNA]</scope>
    <source>
        <strain evidence="10 11">CBS 433.97</strain>
    </source>
</reference>
<evidence type="ECO:0000256" key="8">
    <source>
        <dbReference type="ARBA" id="ARBA00038077"/>
    </source>
</evidence>
<proteinExistence type="inferred from homology"/>
<evidence type="ECO:0000256" key="3">
    <source>
        <dbReference type="ARBA" id="ARBA00022692"/>
    </source>
</evidence>
<dbReference type="PANTHER" id="PTHR33968:SF1">
    <property type="entry name" value="PROTEIN PET100 HOMOLOG, MITOCHONDRIAL"/>
    <property type="match status" value="1"/>
</dbReference>
<keyword evidence="6" id="KW-0496">Mitochondrion</keyword>
<keyword evidence="5 9" id="KW-1133">Transmembrane helix</keyword>
<evidence type="ECO:0000256" key="6">
    <source>
        <dbReference type="ARBA" id="ARBA00023128"/>
    </source>
</evidence>
<evidence type="ECO:0000256" key="7">
    <source>
        <dbReference type="ARBA" id="ARBA00023136"/>
    </source>
</evidence>
<dbReference type="OrthoDB" id="18175at2759"/>
<dbReference type="Proteomes" id="UP000240493">
    <property type="component" value="Unassembled WGS sequence"/>
</dbReference>
<dbReference type="STRING" id="1042311.A0A2T3ZEP8"/>
<evidence type="ECO:0000256" key="4">
    <source>
        <dbReference type="ARBA" id="ARBA00022946"/>
    </source>
</evidence>
<feature type="transmembrane region" description="Helical" evidence="9">
    <location>
        <begin position="6"/>
        <end position="25"/>
    </location>
</feature>
<evidence type="ECO:0000256" key="2">
    <source>
        <dbReference type="ARBA" id="ARBA00004325"/>
    </source>
</evidence>
<evidence type="ECO:0000256" key="5">
    <source>
        <dbReference type="ARBA" id="ARBA00022989"/>
    </source>
</evidence>
<dbReference type="GO" id="GO:0033617">
    <property type="term" value="P:mitochondrial respiratory chain complex IV assembly"/>
    <property type="evidence" value="ECO:0007669"/>
    <property type="project" value="InterPro"/>
</dbReference>
<evidence type="ECO:0008006" key="12">
    <source>
        <dbReference type="Google" id="ProtNLM"/>
    </source>
</evidence>
<dbReference type="Pfam" id="PF09803">
    <property type="entry name" value="Pet100"/>
    <property type="match status" value="1"/>
</dbReference>
<dbReference type="EMBL" id="KZ679259">
    <property type="protein sequence ID" value="PTB43275.1"/>
    <property type="molecule type" value="Genomic_DNA"/>
</dbReference>
<keyword evidence="4" id="KW-0809">Transit peptide</keyword>
<dbReference type="GO" id="GO:0051082">
    <property type="term" value="F:unfolded protein binding"/>
    <property type="evidence" value="ECO:0007669"/>
    <property type="project" value="TreeGrafter"/>
</dbReference>
<comment type="similarity">
    <text evidence="8">Belongs to the PET100 family.</text>
</comment>
<gene>
    <name evidence="10" type="ORF">M441DRAFT_134637</name>
</gene>